<dbReference type="Gene3D" id="3.40.50.300">
    <property type="entry name" value="P-loop containing nucleotide triphosphate hydrolases"/>
    <property type="match status" value="1"/>
</dbReference>
<evidence type="ECO:0000256" key="1">
    <source>
        <dbReference type="ARBA" id="ARBA00004308"/>
    </source>
</evidence>
<evidence type="ECO:0000256" key="4">
    <source>
        <dbReference type="ARBA" id="ARBA00023134"/>
    </source>
</evidence>
<dbReference type="EMBL" id="CAJNOK010000148">
    <property type="protein sequence ID" value="CAF0732655.1"/>
    <property type="molecule type" value="Genomic_DNA"/>
</dbReference>
<evidence type="ECO:0000313" key="12">
    <source>
        <dbReference type="Proteomes" id="UP000663829"/>
    </source>
</evidence>
<comment type="subcellular location">
    <subcellularLocation>
        <location evidence="1">Endomembrane system</location>
    </subcellularLocation>
</comment>
<dbReference type="PROSITE" id="PS51419">
    <property type="entry name" value="RAB"/>
    <property type="match status" value="1"/>
</dbReference>
<accession>A0A813V670</accession>
<evidence type="ECO:0000313" key="11">
    <source>
        <dbReference type="EMBL" id="CAF3627868.1"/>
    </source>
</evidence>
<dbReference type="SMART" id="SM00176">
    <property type="entry name" value="RAN"/>
    <property type="match status" value="1"/>
</dbReference>
<dbReference type="Pfam" id="PF00071">
    <property type="entry name" value="Ras"/>
    <property type="match status" value="1"/>
</dbReference>
<proteinExistence type="inferred from homology"/>
<evidence type="ECO:0000313" key="8">
    <source>
        <dbReference type="EMBL" id="CAF0732655.1"/>
    </source>
</evidence>
<dbReference type="NCBIfam" id="TIGR00231">
    <property type="entry name" value="small_GTP"/>
    <property type="match status" value="1"/>
</dbReference>
<dbReference type="InterPro" id="IPR005225">
    <property type="entry name" value="Small_GTP-bd"/>
</dbReference>
<dbReference type="InterPro" id="IPR027417">
    <property type="entry name" value="P-loop_NTPase"/>
</dbReference>
<evidence type="ECO:0000256" key="3">
    <source>
        <dbReference type="ARBA" id="ARBA00022741"/>
    </source>
</evidence>
<dbReference type="PROSITE" id="PS51420">
    <property type="entry name" value="RHO"/>
    <property type="match status" value="1"/>
</dbReference>
<organism evidence="9 12">
    <name type="scientific">Didymodactylos carnosus</name>
    <dbReference type="NCBI Taxonomy" id="1234261"/>
    <lineage>
        <taxon>Eukaryota</taxon>
        <taxon>Metazoa</taxon>
        <taxon>Spiralia</taxon>
        <taxon>Gnathifera</taxon>
        <taxon>Rotifera</taxon>
        <taxon>Eurotatoria</taxon>
        <taxon>Bdelloidea</taxon>
        <taxon>Philodinida</taxon>
        <taxon>Philodinidae</taxon>
        <taxon>Didymodactylos</taxon>
    </lineage>
</organism>
<dbReference type="Proteomes" id="UP000681722">
    <property type="component" value="Unassembled WGS sequence"/>
</dbReference>
<dbReference type="PROSITE" id="PS51421">
    <property type="entry name" value="RAS"/>
    <property type="match status" value="1"/>
</dbReference>
<dbReference type="FunFam" id="3.40.50.300:FF:000586">
    <property type="entry name" value="Rab family GTPase"/>
    <property type="match status" value="1"/>
</dbReference>
<dbReference type="GO" id="GO:0005525">
    <property type="term" value="F:GTP binding"/>
    <property type="evidence" value="ECO:0007669"/>
    <property type="project" value="UniProtKB-KW"/>
</dbReference>
<keyword evidence="7" id="KW-0636">Prenylation</keyword>
<dbReference type="PRINTS" id="PR00449">
    <property type="entry name" value="RASTRNSFRMNG"/>
</dbReference>
<dbReference type="InterPro" id="IPR001806">
    <property type="entry name" value="Small_GTPase"/>
</dbReference>
<sequence>MASNRSNGDGNQTSQTFKILIIGDSGVGKSSLMVRFVDDIFTTSYITTIGVDFKMSTINIDGQQCKIQIWDTAGQERFRVITSTYYRGADGVIIVYDVTNGETFANLKDWITEMERHCDANVPKILVGNKDDSDSEMTKVVLTSDATQYAQQKNLPFFETSARDNKNVENIFHEITKLALRRRLIAQKDHSSSSTTNQKRTILTMGGIKDNKKCCS</sequence>
<dbReference type="Proteomes" id="UP000677228">
    <property type="component" value="Unassembled WGS sequence"/>
</dbReference>
<comment type="caution">
    <text evidence="9">The sequence shown here is derived from an EMBL/GenBank/DDBJ whole genome shotgun (WGS) entry which is preliminary data.</text>
</comment>
<dbReference type="AlphaFoldDB" id="A0A813V670"/>
<comment type="similarity">
    <text evidence="2">Belongs to the small GTPase superfamily. Rab family.</text>
</comment>
<dbReference type="SUPFAM" id="SSF52540">
    <property type="entry name" value="P-loop containing nucleoside triphosphate hydrolases"/>
    <property type="match status" value="1"/>
</dbReference>
<keyword evidence="3" id="KW-0547">Nucleotide-binding</keyword>
<dbReference type="PANTHER" id="PTHR47980">
    <property type="entry name" value="LD44762P"/>
    <property type="match status" value="1"/>
</dbReference>
<evidence type="ECO:0000313" key="9">
    <source>
        <dbReference type="EMBL" id="CAF0840510.1"/>
    </source>
</evidence>
<protein>
    <submittedName>
        <fullName evidence="9">Uncharacterized protein</fullName>
    </submittedName>
</protein>
<evidence type="ECO:0000256" key="6">
    <source>
        <dbReference type="ARBA" id="ARBA00023288"/>
    </source>
</evidence>
<evidence type="ECO:0000256" key="7">
    <source>
        <dbReference type="ARBA" id="ARBA00023289"/>
    </source>
</evidence>
<dbReference type="EMBL" id="CAJOBA010000148">
    <property type="protein sequence ID" value="CAF3508531.1"/>
    <property type="molecule type" value="Genomic_DNA"/>
</dbReference>
<reference evidence="9" key="1">
    <citation type="submission" date="2021-02" db="EMBL/GenBank/DDBJ databases">
        <authorList>
            <person name="Nowell W R."/>
        </authorList>
    </citation>
    <scope>NUCLEOTIDE SEQUENCE</scope>
</reference>
<dbReference type="GO" id="GO:0012505">
    <property type="term" value="C:endomembrane system"/>
    <property type="evidence" value="ECO:0007669"/>
    <property type="project" value="UniProtKB-SubCell"/>
</dbReference>
<evidence type="ECO:0000256" key="2">
    <source>
        <dbReference type="ARBA" id="ARBA00006270"/>
    </source>
</evidence>
<evidence type="ECO:0000313" key="10">
    <source>
        <dbReference type="EMBL" id="CAF3508531.1"/>
    </source>
</evidence>
<dbReference type="EMBL" id="CAJOBC010000805">
    <property type="protein sequence ID" value="CAF3627868.1"/>
    <property type="molecule type" value="Genomic_DNA"/>
</dbReference>
<keyword evidence="4" id="KW-0342">GTP-binding</keyword>
<dbReference type="Proteomes" id="UP000663829">
    <property type="component" value="Unassembled WGS sequence"/>
</dbReference>
<dbReference type="EMBL" id="CAJNOQ010000805">
    <property type="protein sequence ID" value="CAF0840510.1"/>
    <property type="molecule type" value="Genomic_DNA"/>
</dbReference>
<dbReference type="Proteomes" id="UP000682733">
    <property type="component" value="Unassembled WGS sequence"/>
</dbReference>
<dbReference type="InterPro" id="IPR050305">
    <property type="entry name" value="Small_GTPase_Rab"/>
</dbReference>
<dbReference type="SMART" id="SM00173">
    <property type="entry name" value="RAS"/>
    <property type="match status" value="1"/>
</dbReference>
<keyword evidence="12" id="KW-1185">Reference proteome</keyword>
<dbReference type="SMART" id="SM00174">
    <property type="entry name" value="RHO"/>
    <property type="match status" value="1"/>
</dbReference>
<gene>
    <name evidence="9" type="ORF">GPM918_LOCUS5540</name>
    <name evidence="8" type="ORF">OVA965_LOCUS917</name>
    <name evidence="11" type="ORF">SRO942_LOCUS5540</name>
    <name evidence="10" type="ORF">TMI583_LOCUS918</name>
</gene>
<keyword evidence="6" id="KW-0449">Lipoprotein</keyword>
<evidence type="ECO:0000256" key="5">
    <source>
        <dbReference type="ARBA" id="ARBA00023136"/>
    </source>
</evidence>
<dbReference type="GO" id="GO:0003924">
    <property type="term" value="F:GTPase activity"/>
    <property type="evidence" value="ECO:0007669"/>
    <property type="project" value="InterPro"/>
</dbReference>
<dbReference type="OrthoDB" id="9989112at2759"/>
<keyword evidence="5" id="KW-0472">Membrane</keyword>
<name>A0A813V670_9BILA</name>
<dbReference type="SMART" id="SM00175">
    <property type="entry name" value="RAB"/>
    <property type="match status" value="1"/>
</dbReference>